<comment type="caution">
    <text evidence="3">The sequence shown here is derived from an EMBL/GenBank/DDBJ whole genome shotgun (WGS) entry which is preliminary data.</text>
</comment>
<evidence type="ECO:0000259" key="2">
    <source>
        <dbReference type="Pfam" id="PF18803"/>
    </source>
</evidence>
<feature type="region of interest" description="Disordered" evidence="1">
    <location>
        <begin position="458"/>
        <end position="479"/>
    </location>
</feature>
<dbReference type="InterPro" id="IPR040521">
    <property type="entry name" value="KDZ"/>
</dbReference>
<accession>A0AAD6XJB2</accession>
<evidence type="ECO:0000313" key="4">
    <source>
        <dbReference type="Proteomes" id="UP001222325"/>
    </source>
</evidence>
<feature type="compositionally biased region" description="Polar residues" evidence="1">
    <location>
        <begin position="459"/>
        <end position="472"/>
    </location>
</feature>
<evidence type="ECO:0000256" key="1">
    <source>
        <dbReference type="SAM" id="MobiDB-lite"/>
    </source>
</evidence>
<proteinExistence type="predicted"/>
<dbReference type="EMBL" id="JARJCN010000096">
    <property type="protein sequence ID" value="KAJ7075435.1"/>
    <property type="molecule type" value="Genomic_DNA"/>
</dbReference>
<feature type="domain" description="CxC2-like cysteine cluster KDZ transposase-associated" evidence="2">
    <location>
        <begin position="74"/>
        <end position="192"/>
    </location>
</feature>
<dbReference type="PANTHER" id="PTHR33096">
    <property type="entry name" value="CXC2 DOMAIN-CONTAINING PROTEIN"/>
    <property type="match status" value="1"/>
</dbReference>
<dbReference type="CDD" id="cd19757">
    <property type="entry name" value="Bbox1"/>
    <property type="match status" value="1"/>
</dbReference>
<evidence type="ECO:0000313" key="3">
    <source>
        <dbReference type="EMBL" id="KAJ7075435.1"/>
    </source>
</evidence>
<gene>
    <name evidence="3" type="ORF">B0H15DRAFT_925462</name>
</gene>
<keyword evidence="4" id="KW-1185">Reference proteome</keyword>
<dbReference type="Pfam" id="PF18803">
    <property type="entry name" value="CxC2"/>
    <property type="match status" value="1"/>
</dbReference>
<reference evidence="3" key="1">
    <citation type="submission" date="2023-03" db="EMBL/GenBank/DDBJ databases">
        <title>Massive genome expansion in bonnet fungi (Mycena s.s.) driven by repeated elements and novel gene families across ecological guilds.</title>
        <authorList>
            <consortium name="Lawrence Berkeley National Laboratory"/>
            <person name="Harder C.B."/>
            <person name="Miyauchi S."/>
            <person name="Viragh M."/>
            <person name="Kuo A."/>
            <person name="Thoen E."/>
            <person name="Andreopoulos B."/>
            <person name="Lu D."/>
            <person name="Skrede I."/>
            <person name="Drula E."/>
            <person name="Henrissat B."/>
            <person name="Morin E."/>
            <person name="Kohler A."/>
            <person name="Barry K."/>
            <person name="LaButti K."/>
            <person name="Morin E."/>
            <person name="Salamov A."/>
            <person name="Lipzen A."/>
            <person name="Mereny Z."/>
            <person name="Hegedus B."/>
            <person name="Baldrian P."/>
            <person name="Stursova M."/>
            <person name="Weitz H."/>
            <person name="Taylor A."/>
            <person name="Grigoriev I.V."/>
            <person name="Nagy L.G."/>
            <person name="Martin F."/>
            <person name="Kauserud H."/>
        </authorList>
    </citation>
    <scope>NUCLEOTIDE SEQUENCE</scope>
    <source>
        <strain evidence="3">CBHHK173m</strain>
    </source>
</reference>
<protein>
    <recommendedName>
        <fullName evidence="2">CxC2-like cysteine cluster KDZ transposase-associated domain-containing protein</fullName>
    </recommendedName>
</protein>
<name>A0AAD6XJB2_9AGAR</name>
<dbReference type="AlphaFoldDB" id="A0AAD6XJB2"/>
<organism evidence="3 4">
    <name type="scientific">Mycena belliarum</name>
    <dbReference type="NCBI Taxonomy" id="1033014"/>
    <lineage>
        <taxon>Eukaryota</taxon>
        <taxon>Fungi</taxon>
        <taxon>Dikarya</taxon>
        <taxon>Basidiomycota</taxon>
        <taxon>Agaricomycotina</taxon>
        <taxon>Agaricomycetes</taxon>
        <taxon>Agaricomycetidae</taxon>
        <taxon>Agaricales</taxon>
        <taxon>Marasmiineae</taxon>
        <taxon>Mycenaceae</taxon>
        <taxon>Mycena</taxon>
    </lineage>
</organism>
<dbReference type="PANTHER" id="PTHR33096:SF1">
    <property type="entry name" value="CXC1-LIKE CYSTEINE CLUSTER ASSOCIATED WITH KDZ TRANSPOSASES DOMAIN-CONTAINING PROTEIN"/>
    <property type="match status" value="1"/>
</dbReference>
<dbReference type="Pfam" id="PF18758">
    <property type="entry name" value="KDZ"/>
    <property type="match status" value="1"/>
</dbReference>
<dbReference type="InterPro" id="IPR041457">
    <property type="entry name" value="CxC2_KDZ-assoc"/>
</dbReference>
<sequence>MMLDRVISGEGRGKRRLWAACGECGEAEPTLRCRDQDCLGGQMFCRRCILLRHAALPLHWVEEWDGRKFTRRGLKEIGLRVQLGHAPLEAGPGLPGHNRGAICAFRTTANKDFVVLHTNGIHNVAVDYCGCGRSEEARDQLLDACWWPATPMDPQTCCTFTLLRHFHTLNTLGKVSGYDYYRSLELLTDNTGNVKLPDRRRPFMRCAREWRNIQLFKRAGRAHDPGGIEGTEDGGLSLFCHACPQPQINLPENWRDEPASTAFKYFLHLGQDANFRLRGRLVSSDAKDPTLGQGLAYFVNKIPYTEHIKNYVNQDEISSCSGFAAMFLANLKRVKGLRTSGVGGVTCTRHNMWRANGMGDLQKGERYCNMDWVLASSMRNCEILYVIFTYDIACQYYKNFWDRMRKLPQYLHLNIPPSNLFFYVPNFHLPPHKDDCHGPFSLHFAPGVGMSNGEGIEQNWENSNGAASQTKQMGPGSRQDTLDDILGAHNYRKTLALRRILLKRMIEALKEGVKHRRALDAFTAGLESAEEGLTARWEKEEREWQQDKSKPCPYRVIRKGTSLIFKWRRLTSISGKTMKDIELELAKEEFEVTASNVQVVHESSRSMFVVMGLEIEEAQRVLDFDVRAKKAATTYQELEFQKRRNELKRKIDRFRTLQDIYMPALRDELQPEQAALLKTNAKKEVESIKLFLPSALSSNKRANACAPGVSDIEERLRLGEATDALETLRDGLRMRTVTNCFKIENITGQRSNTRAQGIQHQIDVKIHSAKVRYRYAREAYAALVGPGPWANLLQVLGDEDVRALNERALTTEEKAEEERMRDGGLLNELASGGVAAAGVVVTGEGRRTLSWIWYTGAAGGMGEGEQSAAANEALRAEWCKGMARAARWREEIILLEEEMRRSITSAEYMAGKWEERARWRAAAEVDAGGALAAELAEGLAGYAYEHASTARVRVGVLRAAWAEVREKAKIVLDGLDSGNLVDVTVATRVETDENESGDHGMYEELHD</sequence>
<dbReference type="Proteomes" id="UP001222325">
    <property type="component" value="Unassembled WGS sequence"/>
</dbReference>